<dbReference type="Proteomes" id="UP000199643">
    <property type="component" value="Unassembled WGS sequence"/>
</dbReference>
<protein>
    <submittedName>
        <fullName evidence="1">Uncharacterized protein</fullName>
    </submittedName>
</protein>
<dbReference type="AlphaFoldDB" id="A0A1G7N721"/>
<dbReference type="OrthoDB" id="6198066at2"/>
<evidence type="ECO:0000313" key="2">
    <source>
        <dbReference type="Proteomes" id="UP000199643"/>
    </source>
</evidence>
<organism evidence="1 2">
    <name type="scientific">Pedobacter terrae</name>
    <dbReference type="NCBI Taxonomy" id="405671"/>
    <lineage>
        <taxon>Bacteria</taxon>
        <taxon>Pseudomonadati</taxon>
        <taxon>Bacteroidota</taxon>
        <taxon>Sphingobacteriia</taxon>
        <taxon>Sphingobacteriales</taxon>
        <taxon>Sphingobacteriaceae</taxon>
        <taxon>Pedobacter</taxon>
    </lineage>
</organism>
<accession>A0A1G7N721</accession>
<sequence length="86" mass="9875">MDTKLTLSFNQDVVARAKKYAAENNISLSRLIEHLLTQVTAKEYKSLEDFPISDWVSMVAEGEVEYKKTPKATRKNSKDEFFSSKK</sequence>
<dbReference type="Pfam" id="PF19891">
    <property type="entry name" value="DUF6364"/>
    <property type="match status" value="1"/>
</dbReference>
<dbReference type="InterPro" id="IPR045944">
    <property type="entry name" value="DUF6364"/>
</dbReference>
<evidence type="ECO:0000313" key="1">
    <source>
        <dbReference type="EMBL" id="SDF69751.1"/>
    </source>
</evidence>
<dbReference type="EMBL" id="FNCH01000001">
    <property type="protein sequence ID" value="SDF69751.1"/>
    <property type="molecule type" value="Genomic_DNA"/>
</dbReference>
<name>A0A1G7N721_9SPHI</name>
<gene>
    <name evidence="1" type="ORF">SAMN05421827_101234</name>
</gene>
<proteinExistence type="predicted"/>
<dbReference type="STRING" id="405671.SAMN05421827_101234"/>
<reference evidence="2" key="1">
    <citation type="submission" date="2016-10" db="EMBL/GenBank/DDBJ databases">
        <authorList>
            <person name="Varghese N."/>
            <person name="Submissions S."/>
        </authorList>
    </citation>
    <scope>NUCLEOTIDE SEQUENCE [LARGE SCALE GENOMIC DNA]</scope>
    <source>
        <strain evidence="2">DSM 17933</strain>
    </source>
</reference>
<keyword evidence="2" id="KW-1185">Reference proteome</keyword>
<dbReference type="RefSeq" id="WP_090496212.1">
    <property type="nucleotide sequence ID" value="NZ_FNCH01000001.1"/>
</dbReference>